<proteinExistence type="predicted"/>
<dbReference type="NCBIfam" id="TIGR03618">
    <property type="entry name" value="Rv1155_F420"/>
    <property type="match status" value="1"/>
</dbReference>
<sequence length="134" mass="15271">MSDDLHAILPAGRRHLLEEPLFGHLGTIRPDDTVQVNPMWFEFDGEHVRFTHTTKRQKYRNLQHNPSMALSVVDPDEAVRYIEVAGRLIEVVPDPEGAFYVRLQNRYGNPSTTPPPDKADRVILVMSIERATGQ</sequence>
<gene>
    <name evidence="3" type="ORF">PU630_16890</name>
</gene>
<dbReference type="RefSeq" id="WP_275278222.1">
    <property type="nucleotide sequence ID" value="NZ_CP119108.1"/>
</dbReference>
<evidence type="ECO:0000256" key="1">
    <source>
        <dbReference type="ARBA" id="ARBA00023002"/>
    </source>
</evidence>
<keyword evidence="4" id="KW-1185">Reference proteome</keyword>
<dbReference type="EMBL" id="CP119108">
    <property type="protein sequence ID" value="WEG08895.1"/>
    <property type="molecule type" value="Genomic_DNA"/>
</dbReference>
<dbReference type="Pfam" id="PF01243">
    <property type="entry name" value="PNPOx_N"/>
    <property type="match status" value="1"/>
</dbReference>
<dbReference type="InterPro" id="IPR011576">
    <property type="entry name" value="Pyridox_Oxase_N"/>
</dbReference>
<feature type="domain" description="Pyridoxamine 5'-phosphate oxidase N-terminal" evidence="2">
    <location>
        <begin position="14"/>
        <end position="132"/>
    </location>
</feature>
<protein>
    <submittedName>
        <fullName evidence="3">PPOX class F420-dependent oxidoreductase</fullName>
    </submittedName>
</protein>
<dbReference type="InterPro" id="IPR052019">
    <property type="entry name" value="F420H2_bilvrd_red/Heme_oxyg"/>
</dbReference>
<name>A0ABY8C0X3_9MICO</name>
<dbReference type="InterPro" id="IPR019920">
    <property type="entry name" value="F420-binding_dom_put"/>
</dbReference>
<dbReference type="SUPFAM" id="SSF50475">
    <property type="entry name" value="FMN-binding split barrel"/>
    <property type="match status" value="1"/>
</dbReference>
<reference evidence="3 4" key="1">
    <citation type="submission" date="2023-03" db="EMBL/GenBank/DDBJ databases">
        <title>Genome sequence of Microbacterium sp. KACC 23027.</title>
        <authorList>
            <person name="Kim S."/>
            <person name="Heo J."/>
            <person name="Kwon S.-W."/>
        </authorList>
    </citation>
    <scope>NUCLEOTIDE SEQUENCE [LARGE SCALE GENOMIC DNA]</scope>
    <source>
        <strain evidence="3 4">KACC 23027</strain>
    </source>
</reference>
<organism evidence="3 4">
    <name type="scientific">Microbacterium horticulturae</name>
    <dbReference type="NCBI Taxonomy" id="3028316"/>
    <lineage>
        <taxon>Bacteria</taxon>
        <taxon>Bacillati</taxon>
        <taxon>Actinomycetota</taxon>
        <taxon>Actinomycetes</taxon>
        <taxon>Micrococcales</taxon>
        <taxon>Microbacteriaceae</taxon>
        <taxon>Microbacterium</taxon>
    </lineage>
</organism>
<dbReference type="Gene3D" id="2.30.110.10">
    <property type="entry name" value="Electron Transport, Fmn-binding Protein, Chain A"/>
    <property type="match status" value="1"/>
</dbReference>
<dbReference type="PANTHER" id="PTHR35176:SF6">
    <property type="entry name" value="HEME OXYGENASE HI_0854-RELATED"/>
    <property type="match status" value="1"/>
</dbReference>
<dbReference type="InterPro" id="IPR012349">
    <property type="entry name" value="Split_barrel_FMN-bd"/>
</dbReference>
<accession>A0ABY8C0X3</accession>
<dbReference type="PANTHER" id="PTHR35176">
    <property type="entry name" value="HEME OXYGENASE HI_0854-RELATED"/>
    <property type="match status" value="1"/>
</dbReference>
<evidence type="ECO:0000313" key="3">
    <source>
        <dbReference type="EMBL" id="WEG08895.1"/>
    </source>
</evidence>
<dbReference type="Proteomes" id="UP001214553">
    <property type="component" value="Chromosome"/>
</dbReference>
<keyword evidence="1" id="KW-0560">Oxidoreductase</keyword>
<evidence type="ECO:0000259" key="2">
    <source>
        <dbReference type="Pfam" id="PF01243"/>
    </source>
</evidence>
<evidence type="ECO:0000313" key="4">
    <source>
        <dbReference type="Proteomes" id="UP001214553"/>
    </source>
</evidence>